<keyword evidence="2" id="KW-1185">Reference proteome</keyword>
<organism evidence="1 2">
    <name type="scientific">Halosquirtibacter laminarini</name>
    <dbReference type="NCBI Taxonomy" id="3374600"/>
    <lineage>
        <taxon>Bacteria</taxon>
        <taxon>Pseudomonadati</taxon>
        <taxon>Bacteroidota</taxon>
        <taxon>Bacteroidia</taxon>
        <taxon>Marinilabiliales</taxon>
        <taxon>Prolixibacteraceae</taxon>
        <taxon>Halosquirtibacter</taxon>
    </lineage>
</organism>
<evidence type="ECO:0000313" key="2">
    <source>
        <dbReference type="Proteomes" id="UP000826212"/>
    </source>
</evidence>
<sequence>MYKSNISVFSPTGNTKKVASFILDNIKTNTPANLDDLVIIGCPIYKGRVPVDYMNWLETHPFYNKSVIIVETFGNIHIDDALIELYDWCTQNNNTVLGVVAVASPHSYSTPQQPIATDRPTNEEWAELKAFALKMVNKIDLDVGQTPLAIPGNHPYRELLPTVAIEPKRDLLKCNDCRKCRRKCSVDNPSILELDGIEVKQCLMCGACIKTCPQDALSFTTTPMEPIINHLFTLSKEVQPSLFIS</sequence>
<proteinExistence type="predicted"/>
<protein>
    <submittedName>
        <fullName evidence="1">Uncharacterized protein</fullName>
    </submittedName>
</protein>
<name>A0AC61NIB3_9BACT</name>
<accession>A0AC61NIB3</accession>
<evidence type="ECO:0000313" key="1">
    <source>
        <dbReference type="EMBL" id="QZE15427.1"/>
    </source>
</evidence>
<dbReference type="Proteomes" id="UP000826212">
    <property type="component" value="Chromosome"/>
</dbReference>
<gene>
    <name evidence="1" type="ORF">K4L44_06235</name>
</gene>
<reference evidence="1" key="1">
    <citation type="submission" date="2021-08" db="EMBL/GenBank/DDBJ databases">
        <title>Novel anaerobic bacterium isolated from sea squirt in East Sea, Republic of Korea.</title>
        <authorList>
            <person name="Nguyen T.H."/>
            <person name="Li Z."/>
            <person name="Lee Y.-J."/>
            <person name="Ko J."/>
            <person name="Kim S.-G."/>
        </authorList>
    </citation>
    <scope>NUCLEOTIDE SEQUENCE</scope>
    <source>
        <strain evidence="1">KCTC 25031</strain>
    </source>
</reference>
<dbReference type="EMBL" id="CP081303">
    <property type="protein sequence ID" value="QZE15427.1"/>
    <property type="molecule type" value="Genomic_DNA"/>
</dbReference>